<dbReference type="Proteomes" id="UP000077266">
    <property type="component" value="Unassembled WGS sequence"/>
</dbReference>
<sequence>MFPVSCNAIGDIIALVQLGIDVVKAINDSRGAKTEHHELTAELETLKAILEAVESFPNTPLLTTPTTRAGDQMASALALLAEFEFSESVKARTVLSRVRSAWVGVRWTLRGRADVNNGLAKLSKSVDTLRLALQVASAENSATQFRAIHQTIGLVSSDVTTVFSAVSGARSIAEKVATDVTTIELTTAGIREATTSMVPTLVSLGQHVVANEQTLGDALTTLKDLHGQQMQASLALRGDVQSVVSLLREKGFSSAIHASPQGLRRFTRPLSVWMTTTVGELSTALLPSNGFIQGVCLGSLLNSAASAHSAAEQMAYALCATLLYYMTGMDRLYTAPRVVHVIFVLDMFGDSFELPCHEASTSTTIHLALQQKFNGRLGFTLTLNRMYELAIASDADMPPHVLPKSWSRMLAPGQKLIMSARIDRRDERSENDLRCPACGASSPTGCADKDGWIQCDNEQAFFIPDGQTCEISGQSNSYLWQRVTISTSPFTPGFPRILEGQGEGRPMRSNGSTIIDVINGGNSWIVIGTEFSNEFGAEIRGGRTCYMVGADDGGVTGVNPDGDYNDTVVRVAVGPA</sequence>
<protein>
    <recommendedName>
        <fullName evidence="1">Ubiquitin-like domain-containing protein</fullName>
    </recommendedName>
</protein>
<feature type="domain" description="Ubiquitin-like" evidence="1">
    <location>
        <begin position="341"/>
        <end position="421"/>
    </location>
</feature>
<keyword evidence="3" id="KW-1185">Reference proteome</keyword>
<dbReference type="InterPro" id="IPR054464">
    <property type="entry name" value="ULD_fung"/>
</dbReference>
<reference evidence="2 3" key="1">
    <citation type="journal article" date="2016" name="Mol. Biol. Evol.">
        <title>Comparative Genomics of Early-Diverging Mushroom-Forming Fungi Provides Insights into the Origins of Lignocellulose Decay Capabilities.</title>
        <authorList>
            <person name="Nagy L.G."/>
            <person name="Riley R."/>
            <person name="Tritt A."/>
            <person name="Adam C."/>
            <person name="Daum C."/>
            <person name="Floudas D."/>
            <person name="Sun H."/>
            <person name="Yadav J.S."/>
            <person name="Pangilinan J."/>
            <person name="Larsson K.H."/>
            <person name="Matsuura K."/>
            <person name="Barry K."/>
            <person name="Labutti K."/>
            <person name="Kuo R."/>
            <person name="Ohm R.A."/>
            <person name="Bhattacharya S.S."/>
            <person name="Shirouzu T."/>
            <person name="Yoshinaga Y."/>
            <person name="Martin F.M."/>
            <person name="Grigoriev I.V."/>
            <person name="Hibbett D.S."/>
        </authorList>
    </citation>
    <scope>NUCLEOTIDE SEQUENCE [LARGE SCALE GENOMIC DNA]</scope>
    <source>
        <strain evidence="2 3">HHB12029</strain>
    </source>
</reference>
<dbReference type="PANTHER" id="PTHR38886:SF1">
    <property type="entry name" value="NACHT-NTPASE AND P-LOOP NTPASES N-TERMINAL DOMAIN-CONTAINING PROTEIN"/>
    <property type="match status" value="1"/>
</dbReference>
<dbReference type="Pfam" id="PF22893">
    <property type="entry name" value="ULD_2"/>
    <property type="match status" value="1"/>
</dbReference>
<name>A0A165HWN5_EXIGL</name>
<gene>
    <name evidence="2" type="ORF">EXIGLDRAFT_692587</name>
</gene>
<dbReference type="EMBL" id="KV426006">
    <property type="protein sequence ID" value="KZV92565.1"/>
    <property type="molecule type" value="Genomic_DNA"/>
</dbReference>
<evidence type="ECO:0000259" key="1">
    <source>
        <dbReference type="Pfam" id="PF22893"/>
    </source>
</evidence>
<evidence type="ECO:0000313" key="3">
    <source>
        <dbReference type="Proteomes" id="UP000077266"/>
    </source>
</evidence>
<organism evidence="2 3">
    <name type="scientific">Exidia glandulosa HHB12029</name>
    <dbReference type="NCBI Taxonomy" id="1314781"/>
    <lineage>
        <taxon>Eukaryota</taxon>
        <taxon>Fungi</taxon>
        <taxon>Dikarya</taxon>
        <taxon>Basidiomycota</taxon>
        <taxon>Agaricomycotina</taxon>
        <taxon>Agaricomycetes</taxon>
        <taxon>Auriculariales</taxon>
        <taxon>Exidiaceae</taxon>
        <taxon>Exidia</taxon>
    </lineage>
</organism>
<dbReference type="STRING" id="1314781.A0A165HWN5"/>
<proteinExistence type="predicted"/>
<dbReference type="InParanoid" id="A0A165HWN5"/>
<dbReference type="OrthoDB" id="3267122at2759"/>
<evidence type="ECO:0000313" key="2">
    <source>
        <dbReference type="EMBL" id="KZV92565.1"/>
    </source>
</evidence>
<dbReference type="PANTHER" id="PTHR38886">
    <property type="entry name" value="SESA DOMAIN-CONTAINING PROTEIN"/>
    <property type="match status" value="1"/>
</dbReference>
<dbReference type="AlphaFoldDB" id="A0A165HWN5"/>
<accession>A0A165HWN5</accession>